<dbReference type="InterPro" id="IPR011009">
    <property type="entry name" value="Kinase-like_dom_sf"/>
</dbReference>
<dbReference type="PROSITE" id="PS50011">
    <property type="entry name" value="PROTEIN_KINASE_DOM"/>
    <property type="match status" value="1"/>
</dbReference>
<comment type="catalytic activity">
    <reaction evidence="17">
        <text>L-threonyl-[protein] + ATP = O-phospho-L-threonyl-[protein] + ADP + H(+)</text>
        <dbReference type="Rhea" id="RHEA:46608"/>
        <dbReference type="Rhea" id="RHEA-COMP:11060"/>
        <dbReference type="Rhea" id="RHEA-COMP:11605"/>
        <dbReference type="ChEBI" id="CHEBI:15378"/>
        <dbReference type="ChEBI" id="CHEBI:30013"/>
        <dbReference type="ChEBI" id="CHEBI:30616"/>
        <dbReference type="ChEBI" id="CHEBI:61977"/>
        <dbReference type="ChEBI" id="CHEBI:456216"/>
        <dbReference type="EC" id="2.7.11.1"/>
    </reaction>
</comment>
<keyword evidence="7 19" id="KW-0812">Transmembrane</keyword>
<keyword evidence="9" id="KW-0677">Repeat</keyword>
<evidence type="ECO:0000313" key="22">
    <source>
        <dbReference type="Proteomes" id="UP001163823"/>
    </source>
</evidence>
<keyword evidence="5" id="KW-0433">Leucine-rich repeat</keyword>
<dbReference type="KEGG" id="qsa:O6P43_028032"/>
<evidence type="ECO:0000256" key="9">
    <source>
        <dbReference type="ARBA" id="ARBA00022737"/>
    </source>
</evidence>
<evidence type="ECO:0000256" key="11">
    <source>
        <dbReference type="ARBA" id="ARBA00022777"/>
    </source>
</evidence>
<evidence type="ECO:0000256" key="15">
    <source>
        <dbReference type="ARBA" id="ARBA00023170"/>
    </source>
</evidence>
<reference evidence="21" key="1">
    <citation type="journal article" date="2023" name="Science">
        <title>Elucidation of the pathway for biosynthesis of saponin adjuvants from the soapbark tree.</title>
        <authorList>
            <person name="Reed J."/>
            <person name="Orme A."/>
            <person name="El-Demerdash A."/>
            <person name="Owen C."/>
            <person name="Martin L.B.B."/>
            <person name="Misra R.C."/>
            <person name="Kikuchi S."/>
            <person name="Rejzek M."/>
            <person name="Martin A.C."/>
            <person name="Harkess A."/>
            <person name="Leebens-Mack J."/>
            <person name="Louveau T."/>
            <person name="Stephenson M.J."/>
            <person name="Osbourn A."/>
        </authorList>
    </citation>
    <scope>NUCLEOTIDE SEQUENCE</scope>
    <source>
        <strain evidence="21">S10</strain>
    </source>
</reference>
<dbReference type="GO" id="GO:0016020">
    <property type="term" value="C:membrane"/>
    <property type="evidence" value="ECO:0007669"/>
    <property type="project" value="UniProtKB-SubCell"/>
</dbReference>
<evidence type="ECO:0000256" key="1">
    <source>
        <dbReference type="ARBA" id="ARBA00004167"/>
    </source>
</evidence>
<proteinExistence type="inferred from homology"/>
<feature type="transmembrane region" description="Helical" evidence="19">
    <location>
        <begin position="268"/>
        <end position="291"/>
    </location>
</feature>
<evidence type="ECO:0000256" key="8">
    <source>
        <dbReference type="ARBA" id="ARBA00022729"/>
    </source>
</evidence>
<evidence type="ECO:0000256" key="13">
    <source>
        <dbReference type="ARBA" id="ARBA00022989"/>
    </source>
</evidence>
<dbReference type="Pfam" id="PF00069">
    <property type="entry name" value="Pkinase"/>
    <property type="match status" value="1"/>
</dbReference>
<keyword evidence="11 21" id="KW-0418">Kinase</keyword>
<dbReference type="Gene3D" id="3.80.10.10">
    <property type="entry name" value="Ribonuclease Inhibitor"/>
    <property type="match status" value="2"/>
</dbReference>
<evidence type="ECO:0000256" key="7">
    <source>
        <dbReference type="ARBA" id="ARBA00022692"/>
    </source>
</evidence>
<evidence type="ECO:0000256" key="19">
    <source>
        <dbReference type="SAM" id="Phobius"/>
    </source>
</evidence>
<evidence type="ECO:0000256" key="10">
    <source>
        <dbReference type="ARBA" id="ARBA00022741"/>
    </source>
</evidence>
<keyword evidence="16" id="KW-0325">Glycoprotein</keyword>
<dbReference type="AlphaFoldDB" id="A0AAD7L5R2"/>
<dbReference type="Pfam" id="PF13855">
    <property type="entry name" value="LRR_8"/>
    <property type="match status" value="1"/>
</dbReference>
<dbReference type="SUPFAM" id="SSF52058">
    <property type="entry name" value="L domain-like"/>
    <property type="match status" value="1"/>
</dbReference>
<keyword evidence="15 21" id="KW-0675">Receptor</keyword>
<evidence type="ECO:0000256" key="12">
    <source>
        <dbReference type="ARBA" id="ARBA00022840"/>
    </source>
</evidence>
<comment type="catalytic activity">
    <reaction evidence="18">
        <text>L-seryl-[protein] + ATP = O-phospho-L-seryl-[protein] + ADP + H(+)</text>
        <dbReference type="Rhea" id="RHEA:17989"/>
        <dbReference type="Rhea" id="RHEA-COMP:9863"/>
        <dbReference type="Rhea" id="RHEA-COMP:11604"/>
        <dbReference type="ChEBI" id="CHEBI:15378"/>
        <dbReference type="ChEBI" id="CHEBI:29999"/>
        <dbReference type="ChEBI" id="CHEBI:30616"/>
        <dbReference type="ChEBI" id="CHEBI:83421"/>
        <dbReference type="ChEBI" id="CHEBI:456216"/>
        <dbReference type="EC" id="2.7.11.1"/>
    </reaction>
</comment>
<evidence type="ECO:0000313" key="21">
    <source>
        <dbReference type="EMBL" id="KAJ7952084.1"/>
    </source>
</evidence>
<protein>
    <recommendedName>
        <fullName evidence="3">non-specific serine/threonine protein kinase</fullName>
        <ecNumber evidence="3">2.7.11.1</ecNumber>
    </recommendedName>
</protein>
<name>A0AAD7L5R2_QUISA</name>
<evidence type="ECO:0000256" key="14">
    <source>
        <dbReference type="ARBA" id="ARBA00023136"/>
    </source>
</evidence>
<evidence type="ECO:0000256" key="18">
    <source>
        <dbReference type="ARBA" id="ARBA00048679"/>
    </source>
</evidence>
<keyword evidence="6" id="KW-0808">Transferase</keyword>
<dbReference type="SUPFAM" id="SSF56112">
    <property type="entry name" value="Protein kinase-like (PK-like)"/>
    <property type="match status" value="1"/>
</dbReference>
<dbReference type="Pfam" id="PF08263">
    <property type="entry name" value="LRRNT_2"/>
    <property type="match status" value="1"/>
</dbReference>
<dbReference type="FunFam" id="3.30.200.20:FF:000307">
    <property type="entry name" value="pollen receptor-like kinase 1"/>
    <property type="match status" value="1"/>
</dbReference>
<evidence type="ECO:0000259" key="20">
    <source>
        <dbReference type="PROSITE" id="PS50011"/>
    </source>
</evidence>
<dbReference type="InterPro" id="IPR013210">
    <property type="entry name" value="LRR_N_plant-typ"/>
</dbReference>
<dbReference type="PANTHER" id="PTHR48007:SF19">
    <property type="entry name" value="POLLEN RECEPTOR-LIKE KINASE 5"/>
    <property type="match status" value="1"/>
</dbReference>
<accession>A0AAD7L5R2</accession>
<dbReference type="PANTHER" id="PTHR48007">
    <property type="entry name" value="LEUCINE-RICH REPEAT RECEPTOR-LIKE PROTEIN KINASE PXC1"/>
    <property type="match status" value="1"/>
</dbReference>
<dbReference type="InterPro" id="IPR046959">
    <property type="entry name" value="PRK1-6/SRF4-like"/>
</dbReference>
<gene>
    <name evidence="21" type="ORF">O6P43_028032</name>
</gene>
<dbReference type="InterPro" id="IPR032675">
    <property type="entry name" value="LRR_dom_sf"/>
</dbReference>
<keyword evidence="12" id="KW-0067">ATP-binding</keyword>
<evidence type="ECO:0000256" key="16">
    <source>
        <dbReference type="ARBA" id="ARBA00023180"/>
    </source>
</evidence>
<evidence type="ECO:0000256" key="5">
    <source>
        <dbReference type="ARBA" id="ARBA00022614"/>
    </source>
</evidence>
<dbReference type="GO" id="GO:0004674">
    <property type="term" value="F:protein serine/threonine kinase activity"/>
    <property type="evidence" value="ECO:0007669"/>
    <property type="project" value="UniProtKB-EC"/>
</dbReference>
<keyword evidence="4" id="KW-0597">Phosphoprotein</keyword>
<evidence type="ECO:0000256" key="2">
    <source>
        <dbReference type="ARBA" id="ARBA00008684"/>
    </source>
</evidence>
<keyword evidence="13 19" id="KW-1133">Transmembrane helix</keyword>
<keyword evidence="22" id="KW-1185">Reference proteome</keyword>
<dbReference type="EMBL" id="JARAOO010000011">
    <property type="protein sequence ID" value="KAJ7952084.1"/>
    <property type="molecule type" value="Genomic_DNA"/>
</dbReference>
<keyword evidence="8" id="KW-0732">Signal</keyword>
<comment type="similarity">
    <text evidence="2">Belongs to the protein kinase superfamily. Ser/Thr protein kinase family.</text>
</comment>
<keyword evidence="10" id="KW-0547">Nucleotide-binding</keyword>
<keyword evidence="14 19" id="KW-0472">Membrane</keyword>
<evidence type="ECO:0000256" key="6">
    <source>
        <dbReference type="ARBA" id="ARBA00022679"/>
    </source>
</evidence>
<comment type="caution">
    <text evidence="21">The sequence shown here is derived from an EMBL/GenBank/DDBJ whole genome shotgun (WGS) entry which is preliminary data.</text>
</comment>
<dbReference type="InterPro" id="IPR001611">
    <property type="entry name" value="Leu-rich_rpt"/>
</dbReference>
<dbReference type="Proteomes" id="UP001163823">
    <property type="component" value="Chromosome 11"/>
</dbReference>
<feature type="domain" description="Protein kinase" evidence="20">
    <location>
        <begin position="349"/>
        <end position="632"/>
    </location>
</feature>
<evidence type="ECO:0000256" key="3">
    <source>
        <dbReference type="ARBA" id="ARBA00012513"/>
    </source>
</evidence>
<dbReference type="FunFam" id="3.80.10.10:FF:000041">
    <property type="entry name" value="LRR receptor-like serine/threonine-protein kinase ERECTA"/>
    <property type="match status" value="1"/>
</dbReference>
<dbReference type="GO" id="GO:0005524">
    <property type="term" value="F:ATP binding"/>
    <property type="evidence" value="ECO:0007669"/>
    <property type="project" value="UniProtKB-KW"/>
</dbReference>
<evidence type="ECO:0000256" key="17">
    <source>
        <dbReference type="ARBA" id="ARBA00047899"/>
    </source>
</evidence>
<sequence length="652" mass="72655">MGARVPTLVRAPAAPTISENLNLFVKIKIVVIILSCMTMSMSAFEGTDADALLNFRASLSNAKALSNWDPALNPFPCSGNRGNWVGVLCFQANIWGLQLENMGLMGRIDIDSLVALPYLRTISIMNNTFSGPFPDIKKLSKLKSVFLSYNHFTGEIPDDAFSGMNSLKKVFLSNNEFTGQIPSSLTGLPKLMVLGFDGNKFKGKIPDFQQKSLNKINVAYNELEGPIPARLSQMDPNSFEGNPRLCGPPLASCSTPLIIRKKAPILKIVLIVLVMALLLALIAAALIIFHLKSKQSSLQQPQKTSTSNDQNNFVVAHHQKVADGKRGEHGKLAFLRDDRERFDLQDLLRASAEILGSATFGSSYKAGVADGQTVVVKRYKKMNNVGREEFHEHMGRLGCLNHPNLLPYVAYYYRKEEKLLLSDFVENGCLASQLHGNRNLDEPGLDWPTRLRIVKGVVRGLAYLYNALPSIVAPHGHLKSSNVLLDEFFEPLLTDYALMPMINLDHAQTLMMAYKSPEYAEQGRITKKTDIWSLGILILEILTGKFPENYLSLKHNSDADIASWVNTMIKEKRTGEVFDEEMGGVGNSKSELLKLLKIGLSCCEVDVERRLDMKDVVEQIEELREGDNHELRKYSSRIYNIDEGDDYISRAV</sequence>
<dbReference type="FunFam" id="1.10.510.10:FF:000480">
    <property type="entry name" value="Pollen receptor-like kinase 1"/>
    <property type="match status" value="1"/>
</dbReference>
<organism evidence="21 22">
    <name type="scientific">Quillaja saponaria</name>
    <name type="common">Soap bark tree</name>
    <dbReference type="NCBI Taxonomy" id="32244"/>
    <lineage>
        <taxon>Eukaryota</taxon>
        <taxon>Viridiplantae</taxon>
        <taxon>Streptophyta</taxon>
        <taxon>Embryophyta</taxon>
        <taxon>Tracheophyta</taxon>
        <taxon>Spermatophyta</taxon>
        <taxon>Magnoliopsida</taxon>
        <taxon>eudicotyledons</taxon>
        <taxon>Gunneridae</taxon>
        <taxon>Pentapetalae</taxon>
        <taxon>rosids</taxon>
        <taxon>fabids</taxon>
        <taxon>Fabales</taxon>
        <taxon>Quillajaceae</taxon>
        <taxon>Quillaja</taxon>
    </lineage>
</organism>
<dbReference type="Gene3D" id="3.30.200.20">
    <property type="entry name" value="Phosphorylase Kinase, domain 1"/>
    <property type="match status" value="1"/>
</dbReference>
<dbReference type="Gene3D" id="1.10.510.10">
    <property type="entry name" value="Transferase(Phosphotransferase) domain 1"/>
    <property type="match status" value="1"/>
</dbReference>
<comment type="subcellular location">
    <subcellularLocation>
        <location evidence="1">Membrane</location>
        <topology evidence="1">Single-pass membrane protein</topology>
    </subcellularLocation>
</comment>
<dbReference type="InterPro" id="IPR000719">
    <property type="entry name" value="Prot_kinase_dom"/>
</dbReference>
<evidence type="ECO:0000256" key="4">
    <source>
        <dbReference type="ARBA" id="ARBA00022553"/>
    </source>
</evidence>
<dbReference type="EC" id="2.7.11.1" evidence="3"/>